<proteinExistence type="predicted"/>
<protein>
    <submittedName>
        <fullName evidence="1">Uncharacterized protein</fullName>
    </submittedName>
</protein>
<evidence type="ECO:0000313" key="1">
    <source>
        <dbReference type="EMBL" id="SDZ19465.1"/>
    </source>
</evidence>
<dbReference type="EMBL" id="FNPI01000007">
    <property type="protein sequence ID" value="SDZ19465.1"/>
    <property type="molecule type" value="Genomic_DNA"/>
</dbReference>
<name>A0A1H3R2D4_9BACI</name>
<dbReference type="Proteomes" id="UP000198935">
    <property type="component" value="Unassembled WGS sequence"/>
</dbReference>
<keyword evidence="2" id="KW-1185">Reference proteome</keyword>
<accession>A0A1H3R2D4</accession>
<organism evidence="1 2">
    <name type="scientific">Evansella caseinilytica</name>
    <dbReference type="NCBI Taxonomy" id="1503961"/>
    <lineage>
        <taxon>Bacteria</taxon>
        <taxon>Bacillati</taxon>
        <taxon>Bacillota</taxon>
        <taxon>Bacilli</taxon>
        <taxon>Bacillales</taxon>
        <taxon>Bacillaceae</taxon>
        <taxon>Evansella</taxon>
    </lineage>
</organism>
<gene>
    <name evidence="1" type="ORF">SAMN05421736_107147</name>
</gene>
<sequence>MGTFLILGVCVVFLVAMFTAGYEDNPNKN</sequence>
<dbReference type="AlphaFoldDB" id="A0A1H3R2D4"/>
<evidence type="ECO:0000313" key="2">
    <source>
        <dbReference type="Proteomes" id="UP000198935"/>
    </source>
</evidence>
<reference evidence="2" key="1">
    <citation type="submission" date="2016-10" db="EMBL/GenBank/DDBJ databases">
        <authorList>
            <person name="Varghese N."/>
            <person name="Submissions S."/>
        </authorList>
    </citation>
    <scope>NUCLEOTIDE SEQUENCE [LARGE SCALE GENOMIC DNA]</scope>
    <source>
        <strain evidence="2">SP</strain>
    </source>
</reference>